<dbReference type="HOGENOM" id="CLU_180191_3_0_1"/>
<reference evidence="2" key="2">
    <citation type="submission" date="2015-01" db="EMBL/GenBank/DDBJ databases">
        <title>Evolutionary Origins and Diversification of the Mycorrhizal Mutualists.</title>
        <authorList>
            <consortium name="DOE Joint Genome Institute"/>
            <consortium name="Mycorrhizal Genomics Consortium"/>
            <person name="Kohler A."/>
            <person name="Kuo A."/>
            <person name="Nagy L.G."/>
            <person name="Floudas D."/>
            <person name="Copeland A."/>
            <person name="Barry K.W."/>
            <person name="Cichocki N."/>
            <person name="Veneault-Fourrey C."/>
            <person name="LaButti K."/>
            <person name="Lindquist E.A."/>
            <person name="Lipzen A."/>
            <person name="Lundell T."/>
            <person name="Morin E."/>
            <person name="Murat C."/>
            <person name="Riley R."/>
            <person name="Ohm R."/>
            <person name="Sun H."/>
            <person name="Tunlid A."/>
            <person name="Henrissat B."/>
            <person name="Grigoriev I.V."/>
            <person name="Hibbett D.S."/>
            <person name="Martin F."/>
        </authorList>
    </citation>
    <scope>NUCLEOTIDE SEQUENCE [LARGE SCALE GENOMIC DNA]</scope>
    <source>
        <strain evidence="2">Foug A</strain>
    </source>
</reference>
<accession>A0A0C3D9S4</accession>
<dbReference type="Proteomes" id="UP000053989">
    <property type="component" value="Unassembled WGS sequence"/>
</dbReference>
<keyword evidence="2" id="KW-1185">Reference proteome</keyword>
<name>A0A0C3D9S4_9AGAM</name>
<sequence>MCFRLNQCTEHTPCGHTTVARQHRIDCNKSTCRISASHNSGRHDCARDCVQNMLPDQSVIMETSSMPCNLCRGRTNGH</sequence>
<dbReference type="AlphaFoldDB" id="A0A0C3D9S4"/>
<evidence type="ECO:0000313" key="1">
    <source>
        <dbReference type="EMBL" id="KIM53124.1"/>
    </source>
</evidence>
<reference evidence="1 2" key="1">
    <citation type="submission" date="2014-04" db="EMBL/GenBank/DDBJ databases">
        <authorList>
            <consortium name="DOE Joint Genome Institute"/>
            <person name="Kuo A."/>
            <person name="Kohler A."/>
            <person name="Nagy L.G."/>
            <person name="Floudas D."/>
            <person name="Copeland A."/>
            <person name="Barry K.W."/>
            <person name="Cichocki N."/>
            <person name="Veneault-Fourrey C."/>
            <person name="LaButti K."/>
            <person name="Lindquist E.A."/>
            <person name="Lipzen A."/>
            <person name="Lundell T."/>
            <person name="Morin E."/>
            <person name="Murat C."/>
            <person name="Sun H."/>
            <person name="Tunlid A."/>
            <person name="Henrissat B."/>
            <person name="Grigoriev I.V."/>
            <person name="Hibbett D.S."/>
            <person name="Martin F."/>
            <person name="Nordberg H.P."/>
            <person name="Cantor M.N."/>
            <person name="Hua S.X."/>
        </authorList>
    </citation>
    <scope>NUCLEOTIDE SEQUENCE [LARGE SCALE GENOMIC DNA]</scope>
    <source>
        <strain evidence="1 2">Foug A</strain>
    </source>
</reference>
<evidence type="ECO:0000313" key="2">
    <source>
        <dbReference type="Proteomes" id="UP000053989"/>
    </source>
</evidence>
<dbReference type="OrthoDB" id="3146759at2759"/>
<gene>
    <name evidence="1" type="ORF">SCLCIDRAFT_139613</name>
</gene>
<proteinExistence type="predicted"/>
<organism evidence="1 2">
    <name type="scientific">Scleroderma citrinum Foug A</name>
    <dbReference type="NCBI Taxonomy" id="1036808"/>
    <lineage>
        <taxon>Eukaryota</taxon>
        <taxon>Fungi</taxon>
        <taxon>Dikarya</taxon>
        <taxon>Basidiomycota</taxon>
        <taxon>Agaricomycotina</taxon>
        <taxon>Agaricomycetes</taxon>
        <taxon>Agaricomycetidae</taxon>
        <taxon>Boletales</taxon>
        <taxon>Sclerodermatineae</taxon>
        <taxon>Sclerodermataceae</taxon>
        <taxon>Scleroderma</taxon>
    </lineage>
</organism>
<dbReference type="EMBL" id="KN822189">
    <property type="protein sequence ID" value="KIM53124.1"/>
    <property type="molecule type" value="Genomic_DNA"/>
</dbReference>
<dbReference type="InParanoid" id="A0A0C3D9S4"/>
<protein>
    <submittedName>
        <fullName evidence="1">Uncharacterized protein</fullName>
    </submittedName>
</protein>